<sequence length="335" mass="37101">MQDFYLWCDFIERDFLESGFQTLLKQGQIVGATSNPAIFAKALESKAYQTQITELKNAKMGAKDIYEHLVIADIKRCAEILLPLWEKNKATGYISLEIDPFLADKVGASVAEARALFGRVNMPNVMIKIPATDAGLETMEHLAKDKNIPLNATLVFDAKRAKDCALALKKAPMGVVSVFVSRLDTLANPLLQDKANRLSSSTQATLLNQFGIANALECYDKIQSVGANHVYPLFASVGTKDPNLPKDYYLQALNLEHSIITAPLEALKAYYETPSMPITPNKHIKETIQDLGLDLDETPQDRDYINFNLGRDSLLFPGLKAFEDAFSKLLKALGQ</sequence>
<evidence type="ECO:0000256" key="1">
    <source>
        <dbReference type="ARBA" id="ARBA00003518"/>
    </source>
</evidence>
<dbReference type="InterPro" id="IPR001585">
    <property type="entry name" value="TAL/FSA"/>
</dbReference>
<evidence type="ECO:0000256" key="7">
    <source>
        <dbReference type="ARBA" id="ARBA00022679"/>
    </source>
</evidence>
<dbReference type="SUPFAM" id="SSF51569">
    <property type="entry name" value="Aldolase"/>
    <property type="match status" value="1"/>
</dbReference>
<dbReference type="PROSITE" id="PS01054">
    <property type="entry name" value="TRANSALDOLASE_1"/>
    <property type="match status" value="1"/>
</dbReference>
<reference evidence="12 13" key="1">
    <citation type="submission" date="2021-07" db="EMBL/GenBank/DDBJ databases">
        <title>Novel Helicobacter sp. Isolated from a dog.</title>
        <authorList>
            <person name="Rimbara E."/>
            <person name="Suzuki M."/>
        </authorList>
    </citation>
    <scope>NUCLEOTIDE SEQUENCE [LARGE SCALE GENOMIC DNA]</scope>
    <source>
        <strain evidence="13">NHP19-003</strain>
    </source>
</reference>
<gene>
    <name evidence="11 12" type="primary">tal</name>
    <name evidence="12" type="ORF">NHP190003_05240</name>
</gene>
<dbReference type="RefSeq" id="WP_221280381.1">
    <property type="nucleotide sequence ID" value="NZ_AP024814.1"/>
</dbReference>
<dbReference type="EC" id="2.2.1.2" evidence="5 11"/>
<dbReference type="InterPro" id="IPR018225">
    <property type="entry name" value="Transaldolase_AS"/>
</dbReference>
<dbReference type="PANTHER" id="PTHR10683:SF31">
    <property type="entry name" value="TRANSALDOLASE"/>
    <property type="match status" value="1"/>
</dbReference>
<evidence type="ECO:0000313" key="13">
    <source>
        <dbReference type="Proteomes" id="UP000826775"/>
    </source>
</evidence>
<organism evidence="12 13">
    <name type="scientific">Helicobacter gastrocanis</name>
    <dbReference type="NCBI Taxonomy" id="2849641"/>
    <lineage>
        <taxon>Bacteria</taxon>
        <taxon>Pseudomonadati</taxon>
        <taxon>Campylobacterota</taxon>
        <taxon>Epsilonproteobacteria</taxon>
        <taxon>Campylobacterales</taxon>
        <taxon>Helicobacteraceae</taxon>
        <taxon>Helicobacter</taxon>
    </lineage>
</organism>
<evidence type="ECO:0000256" key="11">
    <source>
        <dbReference type="HAMAP-Rule" id="MF_00493"/>
    </source>
</evidence>
<keyword evidence="13" id="KW-1185">Reference proteome</keyword>
<evidence type="ECO:0000256" key="10">
    <source>
        <dbReference type="ARBA" id="ARBA00048810"/>
    </source>
</evidence>
<keyword evidence="6 11" id="KW-0963">Cytoplasm</keyword>
<keyword evidence="8 11" id="KW-0570">Pentose shunt</keyword>
<comment type="function">
    <text evidence="1 11">Transaldolase is important for the balance of metabolites in the pentose-phosphate pathway.</text>
</comment>
<comment type="pathway">
    <text evidence="3 11">Carbohydrate degradation; pentose phosphate pathway; D-glyceraldehyde 3-phosphate and beta-D-fructose 6-phosphate from D-ribose 5-phosphate and D-xylulose 5-phosphate (non-oxidative stage): step 2/3.</text>
</comment>
<comment type="similarity">
    <text evidence="4 11">Belongs to the transaldolase family. Type 2 subfamily.</text>
</comment>
<evidence type="ECO:0000256" key="2">
    <source>
        <dbReference type="ARBA" id="ARBA00004496"/>
    </source>
</evidence>
<comment type="catalytic activity">
    <reaction evidence="10 11">
        <text>D-sedoheptulose 7-phosphate + D-glyceraldehyde 3-phosphate = D-erythrose 4-phosphate + beta-D-fructose 6-phosphate</text>
        <dbReference type="Rhea" id="RHEA:17053"/>
        <dbReference type="ChEBI" id="CHEBI:16897"/>
        <dbReference type="ChEBI" id="CHEBI:57483"/>
        <dbReference type="ChEBI" id="CHEBI:57634"/>
        <dbReference type="ChEBI" id="CHEBI:59776"/>
        <dbReference type="EC" id="2.2.1.2"/>
    </reaction>
</comment>
<evidence type="ECO:0000256" key="3">
    <source>
        <dbReference type="ARBA" id="ARBA00004857"/>
    </source>
</evidence>
<dbReference type="EMBL" id="AP024814">
    <property type="protein sequence ID" value="BCZ17242.1"/>
    <property type="molecule type" value="Genomic_DNA"/>
</dbReference>
<dbReference type="NCBIfam" id="TIGR00876">
    <property type="entry name" value="tal_mycobact"/>
    <property type="match status" value="1"/>
</dbReference>
<accession>A0ABM7SA40</accession>
<evidence type="ECO:0000256" key="8">
    <source>
        <dbReference type="ARBA" id="ARBA00023126"/>
    </source>
</evidence>
<name>A0ABM7SA40_9HELI</name>
<dbReference type="PANTHER" id="PTHR10683">
    <property type="entry name" value="TRANSALDOLASE"/>
    <property type="match status" value="1"/>
</dbReference>
<evidence type="ECO:0000256" key="4">
    <source>
        <dbReference type="ARBA" id="ARBA00008426"/>
    </source>
</evidence>
<comment type="subcellular location">
    <subcellularLocation>
        <location evidence="2 11">Cytoplasm</location>
    </subcellularLocation>
</comment>
<keyword evidence="9 11" id="KW-0704">Schiff base</keyword>
<evidence type="ECO:0000256" key="6">
    <source>
        <dbReference type="ARBA" id="ARBA00022490"/>
    </source>
</evidence>
<dbReference type="Pfam" id="PF00923">
    <property type="entry name" value="TAL_FSA"/>
    <property type="match status" value="1"/>
</dbReference>
<dbReference type="HAMAP" id="MF_00493">
    <property type="entry name" value="Transaldolase_2"/>
    <property type="match status" value="1"/>
</dbReference>
<proteinExistence type="inferred from homology"/>
<dbReference type="InterPro" id="IPR013785">
    <property type="entry name" value="Aldolase_TIM"/>
</dbReference>
<evidence type="ECO:0000313" key="12">
    <source>
        <dbReference type="EMBL" id="BCZ17242.1"/>
    </source>
</evidence>
<feature type="active site" description="Schiff-base intermediate with substrate" evidence="11">
    <location>
        <position position="128"/>
    </location>
</feature>
<dbReference type="InterPro" id="IPR004732">
    <property type="entry name" value="Transaldolase_2"/>
</dbReference>
<evidence type="ECO:0000256" key="9">
    <source>
        <dbReference type="ARBA" id="ARBA00023270"/>
    </source>
</evidence>
<keyword evidence="7 11" id="KW-0808">Transferase</keyword>
<dbReference type="Proteomes" id="UP000826775">
    <property type="component" value="Chromosome"/>
</dbReference>
<protein>
    <recommendedName>
        <fullName evidence="5 11">Transaldolase</fullName>
        <ecNumber evidence="5 11">2.2.1.2</ecNumber>
    </recommendedName>
</protein>
<dbReference type="Gene3D" id="3.20.20.70">
    <property type="entry name" value="Aldolase class I"/>
    <property type="match status" value="1"/>
</dbReference>
<evidence type="ECO:0000256" key="5">
    <source>
        <dbReference type="ARBA" id="ARBA00013151"/>
    </source>
</evidence>